<organism evidence="2">
    <name type="scientific">marine sediment metagenome</name>
    <dbReference type="NCBI Taxonomy" id="412755"/>
    <lineage>
        <taxon>unclassified sequences</taxon>
        <taxon>metagenomes</taxon>
        <taxon>ecological metagenomes</taxon>
    </lineage>
</organism>
<keyword evidence="1" id="KW-1133">Transmembrane helix</keyword>
<comment type="caution">
    <text evidence="2">The sequence shown here is derived from an EMBL/GenBank/DDBJ whole genome shotgun (WGS) entry which is preliminary data.</text>
</comment>
<keyword evidence="1" id="KW-0812">Transmembrane</keyword>
<keyword evidence="1" id="KW-0472">Membrane</keyword>
<feature type="non-terminal residue" evidence="2">
    <location>
        <position position="460"/>
    </location>
</feature>
<proteinExistence type="predicted"/>
<sequence>TLDGYNEPEVENELERTIIINLHNRFSLYHDYLEPNPRDASIVGTTIFKLEGILVTPPDGMVYYTSNKYAFSYGNAMTQGHYLYYDSDSNGFYETVFILLPDEDEDGIYDVISIAYNYDGKHDFLPYQVLDDKDPIGVNYVSKFYDWDMEYNGTLFNNDIEDMDAFMEKAHFDLPEFDNYIPKDQVFDISRLLPVEDINAYAPRLFYEVYAQVYGSTWNMYKSGLESDKYEQVLSMGVAGAGAAGVTILGALAGLSSTGIGVLAGLAFAMIYFAATLWIQDQKRLIQRERTASQIYMPLDAEGYPIESPAPTTMSAKRGDEIYTLWEHHKGSPNAKYLPVGDNEGLLTAQAIVSPPKSLRFTGDFDDFNDLYIAGLREDFLEGEIDFRMLDMIGKALKSYTNLDYFLVTSELPAYNEMDYYEFTPYEDTTRTQVYSKYPLNTIGFLESAVEIVSDNKYDA</sequence>
<gene>
    <name evidence="2" type="ORF">S01H4_17057</name>
</gene>
<dbReference type="AlphaFoldDB" id="X1AFF4"/>
<reference evidence="2" key="1">
    <citation type="journal article" date="2014" name="Front. Microbiol.">
        <title>High frequency of phylogenetically diverse reductive dehalogenase-homologous genes in deep subseafloor sedimentary metagenomes.</title>
        <authorList>
            <person name="Kawai M."/>
            <person name="Futagami T."/>
            <person name="Toyoda A."/>
            <person name="Takaki Y."/>
            <person name="Nishi S."/>
            <person name="Hori S."/>
            <person name="Arai W."/>
            <person name="Tsubouchi T."/>
            <person name="Morono Y."/>
            <person name="Uchiyama I."/>
            <person name="Ito T."/>
            <person name="Fujiyama A."/>
            <person name="Inagaki F."/>
            <person name="Takami H."/>
        </authorList>
    </citation>
    <scope>NUCLEOTIDE SEQUENCE</scope>
    <source>
        <strain evidence="2">Expedition CK06-06</strain>
    </source>
</reference>
<name>X1AFF4_9ZZZZ</name>
<evidence type="ECO:0000256" key="1">
    <source>
        <dbReference type="SAM" id="Phobius"/>
    </source>
</evidence>
<feature type="transmembrane region" description="Helical" evidence="1">
    <location>
        <begin position="259"/>
        <end position="279"/>
    </location>
</feature>
<feature type="transmembrane region" description="Helical" evidence="1">
    <location>
        <begin position="233"/>
        <end position="253"/>
    </location>
</feature>
<dbReference type="EMBL" id="BART01007500">
    <property type="protein sequence ID" value="GAG58831.1"/>
    <property type="molecule type" value="Genomic_DNA"/>
</dbReference>
<feature type="non-terminal residue" evidence="2">
    <location>
        <position position="1"/>
    </location>
</feature>
<evidence type="ECO:0000313" key="2">
    <source>
        <dbReference type="EMBL" id="GAG58831.1"/>
    </source>
</evidence>
<protein>
    <submittedName>
        <fullName evidence="2">Uncharacterized protein</fullName>
    </submittedName>
</protein>
<accession>X1AFF4</accession>